<dbReference type="EMBL" id="CAJVRM010000254">
    <property type="protein sequence ID" value="CAG8978375.1"/>
    <property type="molecule type" value="Genomic_DNA"/>
</dbReference>
<gene>
    <name evidence="3" type="ORF">HYALB_00010394</name>
</gene>
<evidence type="ECO:0000256" key="1">
    <source>
        <dbReference type="SAM" id="MobiDB-lite"/>
    </source>
</evidence>
<comment type="caution">
    <text evidence="3">The sequence shown here is derived from an EMBL/GenBank/DDBJ whole genome shotgun (WGS) entry which is preliminary data.</text>
</comment>
<feature type="region of interest" description="Disordered" evidence="1">
    <location>
        <begin position="32"/>
        <end position="63"/>
    </location>
</feature>
<dbReference type="AlphaFoldDB" id="A0A9N9Q3I9"/>
<feature type="domain" description="BTB" evidence="2">
    <location>
        <begin position="77"/>
        <end position="132"/>
    </location>
</feature>
<feature type="non-terminal residue" evidence="3">
    <location>
        <position position="1"/>
    </location>
</feature>
<keyword evidence="4" id="KW-1185">Reference proteome</keyword>
<organism evidence="3 4">
    <name type="scientific">Hymenoscyphus albidus</name>
    <dbReference type="NCBI Taxonomy" id="595503"/>
    <lineage>
        <taxon>Eukaryota</taxon>
        <taxon>Fungi</taxon>
        <taxon>Dikarya</taxon>
        <taxon>Ascomycota</taxon>
        <taxon>Pezizomycotina</taxon>
        <taxon>Leotiomycetes</taxon>
        <taxon>Helotiales</taxon>
        <taxon>Helotiaceae</taxon>
        <taxon>Hymenoscyphus</taxon>
    </lineage>
</organism>
<feature type="compositionally biased region" description="Basic and acidic residues" evidence="1">
    <location>
        <begin position="35"/>
        <end position="51"/>
    </location>
</feature>
<evidence type="ECO:0000259" key="2">
    <source>
        <dbReference type="PROSITE" id="PS50097"/>
    </source>
</evidence>
<evidence type="ECO:0000313" key="3">
    <source>
        <dbReference type="EMBL" id="CAG8978375.1"/>
    </source>
</evidence>
<sequence>SRYIQFMNTMASQNLVFDPEGDVKFTFEEEAVENGDEHKKAGKADEKDSNPRGKRKRSNSTTPEAQIITMLVSSRHLSLASNVFKAMLRQNFQEGNELSLNGTVTINLPEDNPAAFEILMNIIHAKNRSIPKKVTLQMLAELAILVDKYRMHESTGFLADMWIAELEEDIPHKMCEDLMLWMAITYVFRHEEHFEDVTATARYYTVGKRFRFKQGARFSESLPIPEKVIEEVDRLRQHDICLALSKIGALIKRLQSPQPKLCPASIFICESSLLGSLLRSALSLKLWPLPEKPYEQLSFHDVSSSIKKLEILSYCQANHKGQDGHFIMDGIQREVENIRSRQFGVEIDFTGH</sequence>
<reference evidence="3" key="1">
    <citation type="submission" date="2021-07" db="EMBL/GenBank/DDBJ databases">
        <authorList>
            <person name="Durling M."/>
        </authorList>
    </citation>
    <scope>NUCLEOTIDE SEQUENCE</scope>
</reference>
<accession>A0A9N9Q3I9</accession>
<dbReference type="SUPFAM" id="SSF54695">
    <property type="entry name" value="POZ domain"/>
    <property type="match status" value="1"/>
</dbReference>
<name>A0A9N9Q3I9_9HELO</name>
<protein>
    <recommendedName>
        <fullName evidence="2">BTB domain-containing protein</fullName>
    </recommendedName>
</protein>
<dbReference type="Gene3D" id="3.30.710.10">
    <property type="entry name" value="Potassium Channel Kv1.1, Chain A"/>
    <property type="match status" value="1"/>
</dbReference>
<dbReference type="Pfam" id="PF00651">
    <property type="entry name" value="BTB"/>
    <property type="match status" value="1"/>
</dbReference>
<dbReference type="InterPro" id="IPR011333">
    <property type="entry name" value="SKP1/BTB/POZ_sf"/>
</dbReference>
<dbReference type="CDD" id="cd18186">
    <property type="entry name" value="BTB_POZ_ZBTB_KLHL-like"/>
    <property type="match status" value="1"/>
</dbReference>
<dbReference type="PROSITE" id="PS50097">
    <property type="entry name" value="BTB"/>
    <property type="match status" value="1"/>
</dbReference>
<dbReference type="InterPro" id="IPR000210">
    <property type="entry name" value="BTB/POZ_dom"/>
</dbReference>
<proteinExistence type="predicted"/>
<dbReference type="Proteomes" id="UP000701801">
    <property type="component" value="Unassembled WGS sequence"/>
</dbReference>
<dbReference type="OrthoDB" id="5326346at2759"/>
<evidence type="ECO:0000313" key="4">
    <source>
        <dbReference type="Proteomes" id="UP000701801"/>
    </source>
</evidence>